<comment type="function">
    <text evidence="7">May play the central regulatory role in sporulation. It may be an element of the effector pathway responsible for the activation of sporulation genes in response to nutritional stress. Spo0A may act in concert with spo0H (a sigma factor) to control the expression of some genes that are critical to the sporulation process.</text>
</comment>
<dbReference type="Gene3D" id="6.10.250.690">
    <property type="match status" value="1"/>
</dbReference>
<evidence type="ECO:0000259" key="10">
    <source>
        <dbReference type="PROSITE" id="PS50110"/>
    </source>
</evidence>
<keyword evidence="6" id="KW-0804">Transcription</keyword>
<evidence type="ECO:0000313" key="13">
    <source>
        <dbReference type="Proteomes" id="UP000823913"/>
    </source>
</evidence>
<reference evidence="12" key="2">
    <citation type="journal article" date="2021" name="PeerJ">
        <title>Extensive microbial diversity within the chicken gut microbiome revealed by metagenomics and culture.</title>
        <authorList>
            <person name="Gilroy R."/>
            <person name="Ravi A."/>
            <person name="Getino M."/>
            <person name="Pursley I."/>
            <person name="Horton D.L."/>
            <person name="Alikhan N.F."/>
            <person name="Baker D."/>
            <person name="Gharbi K."/>
            <person name="Hall N."/>
            <person name="Watson M."/>
            <person name="Adriaenssens E.M."/>
            <person name="Foster-Nyarko E."/>
            <person name="Jarju S."/>
            <person name="Secka A."/>
            <person name="Antonio M."/>
            <person name="Oren A."/>
            <person name="Chaudhuri R.R."/>
            <person name="La Ragione R."/>
            <person name="Hildebrand F."/>
            <person name="Pallen M.J."/>
        </authorList>
    </citation>
    <scope>NUCLEOTIDE SEQUENCE</scope>
    <source>
        <strain evidence="12">ChiW16-3235</strain>
    </source>
</reference>
<keyword evidence="2 8" id="KW-0597">Phosphoprotein</keyword>
<dbReference type="PANTHER" id="PTHR48111:SF1">
    <property type="entry name" value="TWO-COMPONENT RESPONSE REGULATOR ORR33"/>
    <property type="match status" value="1"/>
</dbReference>
<reference evidence="12" key="1">
    <citation type="submission" date="2020-10" db="EMBL/GenBank/DDBJ databases">
        <authorList>
            <person name="Gilroy R."/>
        </authorList>
    </citation>
    <scope>NUCLEOTIDE SEQUENCE</scope>
    <source>
        <strain evidence="12">ChiW16-3235</strain>
    </source>
</reference>
<dbReference type="InterPro" id="IPR001789">
    <property type="entry name" value="Sig_transdc_resp-reg_receiver"/>
</dbReference>
<dbReference type="EMBL" id="DVHK01000119">
    <property type="protein sequence ID" value="HIR67584.1"/>
    <property type="molecule type" value="Genomic_DNA"/>
</dbReference>
<feature type="domain" description="OmpR/PhoB-type" evidence="11">
    <location>
        <begin position="124"/>
        <end position="215"/>
    </location>
</feature>
<protein>
    <recommendedName>
        <fullName evidence="1">Stage 0 sporulation protein A homolog</fullName>
    </recommendedName>
</protein>
<evidence type="ECO:0000256" key="2">
    <source>
        <dbReference type="ARBA" id="ARBA00022553"/>
    </source>
</evidence>
<keyword evidence="3" id="KW-0902">Two-component regulatory system</keyword>
<evidence type="ECO:0000256" key="9">
    <source>
        <dbReference type="PROSITE-ProRule" id="PRU01091"/>
    </source>
</evidence>
<name>A0A9D1E7N4_9FIRM</name>
<dbReference type="GO" id="GO:0000156">
    <property type="term" value="F:phosphorelay response regulator activity"/>
    <property type="evidence" value="ECO:0007669"/>
    <property type="project" value="TreeGrafter"/>
</dbReference>
<dbReference type="Proteomes" id="UP000823913">
    <property type="component" value="Unassembled WGS sequence"/>
</dbReference>
<dbReference type="PANTHER" id="PTHR48111">
    <property type="entry name" value="REGULATOR OF RPOS"/>
    <property type="match status" value="1"/>
</dbReference>
<dbReference type="GO" id="GO:0006355">
    <property type="term" value="P:regulation of DNA-templated transcription"/>
    <property type="evidence" value="ECO:0007669"/>
    <property type="project" value="InterPro"/>
</dbReference>
<proteinExistence type="predicted"/>
<dbReference type="InterPro" id="IPR036388">
    <property type="entry name" value="WH-like_DNA-bd_sf"/>
</dbReference>
<evidence type="ECO:0000256" key="3">
    <source>
        <dbReference type="ARBA" id="ARBA00023012"/>
    </source>
</evidence>
<dbReference type="InterPro" id="IPR016032">
    <property type="entry name" value="Sig_transdc_resp-reg_C-effctor"/>
</dbReference>
<dbReference type="SUPFAM" id="SSF46894">
    <property type="entry name" value="C-terminal effector domain of the bipartite response regulators"/>
    <property type="match status" value="1"/>
</dbReference>
<feature type="modified residue" description="4-aspartylphosphate" evidence="8">
    <location>
        <position position="53"/>
    </location>
</feature>
<comment type="caution">
    <text evidence="12">The sequence shown here is derived from an EMBL/GenBank/DDBJ whole genome shotgun (WGS) entry which is preliminary data.</text>
</comment>
<keyword evidence="4" id="KW-0805">Transcription regulation</keyword>
<dbReference type="SUPFAM" id="SSF52172">
    <property type="entry name" value="CheY-like"/>
    <property type="match status" value="1"/>
</dbReference>
<evidence type="ECO:0000256" key="5">
    <source>
        <dbReference type="ARBA" id="ARBA00023125"/>
    </source>
</evidence>
<dbReference type="PROSITE" id="PS50110">
    <property type="entry name" value="RESPONSE_REGULATORY"/>
    <property type="match status" value="1"/>
</dbReference>
<evidence type="ECO:0000256" key="1">
    <source>
        <dbReference type="ARBA" id="ARBA00018672"/>
    </source>
</evidence>
<evidence type="ECO:0000259" key="11">
    <source>
        <dbReference type="PROSITE" id="PS51755"/>
    </source>
</evidence>
<dbReference type="InterPro" id="IPR039420">
    <property type="entry name" value="WalR-like"/>
</dbReference>
<dbReference type="GO" id="GO:0000976">
    <property type="term" value="F:transcription cis-regulatory region binding"/>
    <property type="evidence" value="ECO:0007669"/>
    <property type="project" value="TreeGrafter"/>
</dbReference>
<dbReference type="Pfam" id="PF00486">
    <property type="entry name" value="Trans_reg_C"/>
    <property type="match status" value="1"/>
</dbReference>
<evidence type="ECO:0000256" key="7">
    <source>
        <dbReference type="ARBA" id="ARBA00024867"/>
    </source>
</evidence>
<dbReference type="InterPro" id="IPR011006">
    <property type="entry name" value="CheY-like_superfamily"/>
</dbReference>
<evidence type="ECO:0000256" key="4">
    <source>
        <dbReference type="ARBA" id="ARBA00023015"/>
    </source>
</evidence>
<gene>
    <name evidence="12" type="ORF">IAB94_06015</name>
</gene>
<dbReference type="Pfam" id="PF00072">
    <property type="entry name" value="Response_reg"/>
    <property type="match status" value="1"/>
</dbReference>
<dbReference type="GO" id="GO:0005829">
    <property type="term" value="C:cytosol"/>
    <property type="evidence" value="ECO:0007669"/>
    <property type="project" value="TreeGrafter"/>
</dbReference>
<dbReference type="GO" id="GO:0032993">
    <property type="term" value="C:protein-DNA complex"/>
    <property type="evidence" value="ECO:0007669"/>
    <property type="project" value="TreeGrafter"/>
</dbReference>
<evidence type="ECO:0000256" key="8">
    <source>
        <dbReference type="PROSITE-ProRule" id="PRU00169"/>
    </source>
</evidence>
<dbReference type="SMART" id="SM00862">
    <property type="entry name" value="Trans_reg_C"/>
    <property type="match status" value="1"/>
</dbReference>
<evidence type="ECO:0000256" key="6">
    <source>
        <dbReference type="ARBA" id="ARBA00023163"/>
    </source>
</evidence>
<dbReference type="SMART" id="SM00448">
    <property type="entry name" value="REC"/>
    <property type="match status" value="1"/>
</dbReference>
<dbReference type="AlphaFoldDB" id="A0A9D1E7N4"/>
<dbReference type="InterPro" id="IPR001867">
    <property type="entry name" value="OmpR/PhoB-type_DNA-bd"/>
</dbReference>
<organism evidence="12 13">
    <name type="scientific">Candidatus Coproplasma avicola</name>
    <dbReference type="NCBI Taxonomy" id="2840744"/>
    <lineage>
        <taxon>Bacteria</taxon>
        <taxon>Bacillati</taxon>
        <taxon>Bacillota</taxon>
        <taxon>Clostridia</taxon>
        <taxon>Eubacteriales</taxon>
        <taxon>Candidatus Coproplasma</taxon>
    </lineage>
</organism>
<dbReference type="CDD" id="cd00383">
    <property type="entry name" value="trans_reg_C"/>
    <property type="match status" value="1"/>
</dbReference>
<dbReference type="Gene3D" id="1.10.10.10">
    <property type="entry name" value="Winged helix-like DNA-binding domain superfamily/Winged helix DNA-binding domain"/>
    <property type="match status" value="1"/>
</dbReference>
<dbReference type="Gene3D" id="3.40.50.2300">
    <property type="match status" value="1"/>
</dbReference>
<feature type="domain" description="Response regulatory" evidence="10">
    <location>
        <begin position="4"/>
        <end position="118"/>
    </location>
</feature>
<sequence>MKNKVFILEDDASICGLIRVALEMNNIAFEAFSCCADFIAAISKEEPDVALLDVMLPDGNGFDVLRQVKAEHPSVCCIMLSALGKEEDKVNGLNLGADDYVSKPFSVLELTARINAALRRKRQNNVLTVGDLALDYDSMSIAFKGKHMELNRKEYELLKYFIENSGKVLKRENLLNEIWGYENGETRTLDNHVARLRKMGVSIETVFGVGYKLNV</sequence>
<feature type="DNA-binding region" description="OmpR/PhoB-type" evidence="9">
    <location>
        <begin position="124"/>
        <end position="215"/>
    </location>
</feature>
<accession>A0A9D1E7N4</accession>
<evidence type="ECO:0000313" key="12">
    <source>
        <dbReference type="EMBL" id="HIR67584.1"/>
    </source>
</evidence>
<dbReference type="PROSITE" id="PS51755">
    <property type="entry name" value="OMPR_PHOB"/>
    <property type="match status" value="1"/>
</dbReference>
<keyword evidence="5 9" id="KW-0238">DNA-binding</keyword>